<reference evidence="1 2" key="1">
    <citation type="submission" date="2017-08" db="EMBL/GenBank/DDBJ databases">
        <title>Acidophilic green algal genome provides insights into adaptation to an acidic environment.</title>
        <authorList>
            <person name="Hirooka S."/>
            <person name="Hirose Y."/>
            <person name="Kanesaki Y."/>
            <person name="Higuchi S."/>
            <person name="Fujiwara T."/>
            <person name="Onuma R."/>
            <person name="Era A."/>
            <person name="Ohbayashi R."/>
            <person name="Uzuka A."/>
            <person name="Nozaki H."/>
            <person name="Yoshikawa H."/>
            <person name="Miyagishima S.Y."/>
        </authorList>
    </citation>
    <scope>NUCLEOTIDE SEQUENCE [LARGE SCALE GENOMIC DNA]</scope>
    <source>
        <strain evidence="1 2">NIES-2499</strain>
    </source>
</reference>
<proteinExistence type="predicted"/>
<gene>
    <name evidence="1" type="ORF">CEUSTIGMA_g7000.t1</name>
</gene>
<name>A0A250X9J5_9CHLO</name>
<evidence type="ECO:0000313" key="2">
    <source>
        <dbReference type="Proteomes" id="UP000232323"/>
    </source>
</evidence>
<dbReference type="Proteomes" id="UP000232323">
    <property type="component" value="Unassembled WGS sequence"/>
</dbReference>
<sequence length="309" mass="35206">MLESIPLEERLRQCEKELKTCRENLYTCQERLEACQKERDLLLRINQDHARMSAGWTGSTLLSEILLGSDQEHDLEQEPLSIQLEAIQRASEADQDMLVIAWQFAPPLGGAESLQSYVQRQTQFDENNPGPTLEGSLVFASKQFLRDQNLCNLQEAGNRVAQWFRGIAILRQEWQAHLKNVRCGDYKPFTFRTVVFGGMNGSSSSVTRAFYNIPAVIVDSRGQRYWGIVRQSLPSSLNYQLHWSMRDLMSLNTTRACMITVSEDTGVPLWQNSASMAMIGVHGIYNRQIFSDAPCDSSERQRSINLHIN</sequence>
<comment type="caution">
    <text evidence="1">The sequence shown here is derived from an EMBL/GenBank/DDBJ whole genome shotgun (WGS) entry which is preliminary data.</text>
</comment>
<accession>A0A250X9J5</accession>
<dbReference type="AlphaFoldDB" id="A0A250X9J5"/>
<evidence type="ECO:0000313" key="1">
    <source>
        <dbReference type="EMBL" id="GAX79559.1"/>
    </source>
</evidence>
<organism evidence="1 2">
    <name type="scientific">Chlamydomonas eustigma</name>
    <dbReference type="NCBI Taxonomy" id="1157962"/>
    <lineage>
        <taxon>Eukaryota</taxon>
        <taxon>Viridiplantae</taxon>
        <taxon>Chlorophyta</taxon>
        <taxon>core chlorophytes</taxon>
        <taxon>Chlorophyceae</taxon>
        <taxon>CS clade</taxon>
        <taxon>Chlamydomonadales</taxon>
        <taxon>Chlamydomonadaceae</taxon>
        <taxon>Chlamydomonas</taxon>
    </lineage>
</organism>
<dbReference type="EMBL" id="BEGY01000043">
    <property type="protein sequence ID" value="GAX79559.1"/>
    <property type="molecule type" value="Genomic_DNA"/>
</dbReference>
<protein>
    <submittedName>
        <fullName evidence="1">Uncharacterized protein</fullName>
    </submittedName>
</protein>
<keyword evidence="2" id="KW-1185">Reference proteome</keyword>